<dbReference type="InterPro" id="IPR051678">
    <property type="entry name" value="AGP_Transferase"/>
</dbReference>
<proteinExistence type="predicted"/>
<accession>Q2H4S0</accession>
<dbReference type="PANTHER" id="PTHR21310:SF15">
    <property type="entry name" value="AMINOGLYCOSIDE PHOSPHOTRANSFERASE DOMAIN-CONTAINING PROTEIN"/>
    <property type="match status" value="1"/>
</dbReference>
<evidence type="ECO:0000259" key="1">
    <source>
        <dbReference type="Pfam" id="PF01636"/>
    </source>
</evidence>
<protein>
    <recommendedName>
        <fullName evidence="1">Aminoglycoside phosphotransferase domain-containing protein</fullName>
    </recommendedName>
</protein>
<dbReference type="Proteomes" id="UP000001056">
    <property type="component" value="Unassembled WGS sequence"/>
</dbReference>
<keyword evidence="3" id="KW-1185">Reference proteome</keyword>
<feature type="domain" description="Aminoglycoside phosphotransferase" evidence="1">
    <location>
        <begin position="151"/>
        <end position="348"/>
    </location>
</feature>
<dbReference type="AlphaFoldDB" id="Q2H4S0"/>
<evidence type="ECO:0000313" key="2">
    <source>
        <dbReference type="EMBL" id="EAQ89726.1"/>
    </source>
</evidence>
<dbReference type="eggNOG" id="ENOG502SMG7">
    <property type="taxonomic scope" value="Eukaryota"/>
</dbReference>
<dbReference type="Gene3D" id="3.90.1200.10">
    <property type="match status" value="1"/>
</dbReference>
<dbReference type="InterPro" id="IPR011009">
    <property type="entry name" value="Kinase-like_dom_sf"/>
</dbReference>
<dbReference type="OMA" id="VRCTNCL"/>
<dbReference type="SUPFAM" id="SSF56112">
    <property type="entry name" value="Protein kinase-like (PK-like)"/>
    <property type="match status" value="1"/>
</dbReference>
<name>Q2H4S0_CHAGB</name>
<sequence>MGGTKSSMPAGQMSSNRVVKTNHKTVAARFNIGVLRSMEKELLKDPEANIGDLLSSSYPKYLKSFREGDCRKTPRRLPSHDIRSRLHSTDSATIVCELSTELQNLLGRYRQLSGAVIKLLDKSEVLYKSPWAACCMVFRVSDGIVAKVTLEELITTEYRTLPYLQEHLPRFPAPRLHGVIRIGPYGLLFTSFVSGLNLQKVWPELDDAQKQSISTQLDKLLIDLRSLPFPPNTPLGGIGGQGCKDGRRVVRISHKPVLDVSQFQDFIFAGSTTASQMYTQFLRFLMPTSPAKVTFTHGDIRPANIMVRQDEEGSWTIVSILDWESSGFYPEYWECVKMTNNLTPRDEDDWYLWLPESSSPRQFPVQWLIDRIWDPNLENS</sequence>
<dbReference type="OrthoDB" id="2906425at2759"/>
<dbReference type="VEuPathDB" id="FungiDB:CHGG_06345"/>
<evidence type="ECO:0000313" key="3">
    <source>
        <dbReference type="Proteomes" id="UP000001056"/>
    </source>
</evidence>
<dbReference type="Pfam" id="PF01636">
    <property type="entry name" value="APH"/>
    <property type="match status" value="1"/>
</dbReference>
<dbReference type="InterPro" id="IPR002575">
    <property type="entry name" value="Aminoglycoside_PTrfase"/>
</dbReference>
<dbReference type="InParanoid" id="Q2H4S0"/>
<dbReference type="RefSeq" id="XP_001222440.1">
    <property type="nucleotide sequence ID" value="XM_001222439.1"/>
</dbReference>
<dbReference type="PANTHER" id="PTHR21310">
    <property type="entry name" value="AMINOGLYCOSIDE PHOSPHOTRANSFERASE-RELATED-RELATED"/>
    <property type="match status" value="1"/>
</dbReference>
<dbReference type="CDD" id="cd05120">
    <property type="entry name" value="APH_ChoK_like"/>
    <property type="match status" value="1"/>
</dbReference>
<organism evidence="2 3">
    <name type="scientific">Chaetomium globosum (strain ATCC 6205 / CBS 148.51 / DSM 1962 / NBRC 6347 / NRRL 1970)</name>
    <name type="common">Soil fungus</name>
    <dbReference type="NCBI Taxonomy" id="306901"/>
    <lineage>
        <taxon>Eukaryota</taxon>
        <taxon>Fungi</taxon>
        <taxon>Dikarya</taxon>
        <taxon>Ascomycota</taxon>
        <taxon>Pezizomycotina</taxon>
        <taxon>Sordariomycetes</taxon>
        <taxon>Sordariomycetidae</taxon>
        <taxon>Sordariales</taxon>
        <taxon>Chaetomiaceae</taxon>
        <taxon>Chaetomium</taxon>
    </lineage>
</organism>
<dbReference type="HOGENOM" id="CLU_021768_10_2_1"/>
<dbReference type="GeneID" id="4391262"/>
<reference evidence="3" key="1">
    <citation type="journal article" date="2015" name="Genome Announc.">
        <title>Draft genome sequence of the cellulolytic fungus Chaetomium globosum.</title>
        <authorList>
            <person name="Cuomo C.A."/>
            <person name="Untereiner W.A."/>
            <person name="Ma L.-J."/>
            <person name="Grabherr M."/>
            <person name="Birren B.W."/>
        </authorList>
    </citation>
    <scope>NUCLEOTIDE SEQUENCE [LARGE SCALE GENOMIC DNA]</scope>
    <source>
        <strain evidence="3">ATCC 6205 / CBS 148.51 / DSM 1962 / NBRC 6347 / NRRL 1970</strain>
    </source>
</reference>
<dbReference type="STRING" id="306901.Q2H4S0"/>
<dbReference type="EMBL" id="CH408031">
    <property type="protein sequence ID" value="EAQ89726.1"/>
    <property type="molecule type" value="Genomic_DNA"/>
</dbReference>
<gene>
    <name evidence="2" type="ORF">CHGG_06345</name>
</gene>